<dbReference type="Pfam" id="PF07690">
    <property type="entry name" value="MFS_1"/>
    <property type="match status" value="1"/>
</dbReference>
<feature type="transmembrane region" description="Helical" evidence="6">
    <location>
        <begin position="139"/>
        <end position="159"/>
    </location>
</feature>
<feature type="transmembrane region" description="Helical" evidence="6">
    <location>
        <begin position="12"/>
        <end position="29"/>
    </location>
</feature>
<evidence type="ECO:0000313" key="8">
    <source>
        <dbReference type="EMBL" id="MBM6703309.1"/>
    </source>
</evidence>
<feature type="transmembrane region" description="Helical" evidence="6">
    <location>
        <begin position="49"/>
        <end position="70"/>
    </location>
</feature>
<feature type="domain" description="Major facilitator superfamily (MFS) profile" evidence="7">
    <location>
        <begin position="16"/>
        <end position="390"/>
    </location>
</feature>
<feature type="transmembrane region" description="Helical" evidence="6">
    <location>
        <begin position="211"/>
        <end position="229"/>
    </location>
</feature>
<evidence type="ECO:0000256" key="3">
    <source>
        <dbReference type="ARBA" id="ARBA00022692"/>
    </source>
</evidence>
<feature type="transmembrane region" description="Helical" evidence="6">
    <location>
        <begin position="82"/>
        <end position="100"/>
    </location>
</feature>
<dbReference type="InterPro" id="IPR050189">
    <property type="entry name" value="MFS_Efflux_Transporters"/>
</dbReference>
<dbReference type="EMBL" id="JACJJC010000002">
    <property type="protein sequence ID" value="MBM6703309.1"/>
    <property type="molecule type" value="Genomic_DNA"/>
</dbReference>
<dbReference type="NCBIfam" id="NF002921">
    <property type="entry name" value="PRK03545.1"/>
    <property type="match status" value="1"/>
</dbReference>
<dbReference type="PANTHER" id="PTHR43124:SF4">
    <property type="entry name" value="SUGAR EFFLUX TRANSPORTER"/>
    <property type="match status" value="1"/>
</dbReference>
<keyword evidence="5 6" id="KW-0472">Membrane</keyword>
<keyword evidence="8" id="KW-0813">Transport</keyword>
<reference evidence="8 9" key="1">
    <citation type="journal article" date="2021" name="Sci. Rep.">
        <title>The distribution of antibiotic resistance genes in chicken gut microbiota commensals.</title>
        <authorList>
            <person name="Juricova H."/>
            <person name="Matiasovicova J."/>
            <person name="Kubasova T."/>
            <person name="Cejkova D."/>
            <person name="Rychlik I."/>
        </authorList>
    </citation>
    <scope>NUCLEOTIDE SEQUENCE [LARGE SCALE GENOMIC DNA]</scope>
    <source>
        <strain evidence="8 9">An829</strain>
    </source>
</reference>
<evidence type="ECO:0000256" key="4">
    <source>
        <dbReference type="ARBA" id="ARBA00022989"/>
    </source>
</evidence>
<evidence type="ECO:0000256" key="2">
    <source>
        <dbReference type="ARBA" id="ARBA00022475"/>
    </source>
</evidence>
<feature type="transmembrane region" description="Helical" evidence="6">
    <location>
        <begin position="171"/>
        <end position="190"/>
    </location>
</feature>
<accession>A0ABS2DPP7</accession>
<feature type="transmembrane region" description="Helical" evidence="6">
    <location>
        <begin position="367"/>
        <end position="387"/>
    </location>
</feature>
<evidence type="ECO:0000256" key="1">
    <source>
        <dbReference type="ARBA" id="ARBA00004651"/>
    </source>
</evidence>
<dbReference type="InterPro" id="IPR011701">
    <property type="entry name" value="MFS"/>
</dbReference>
<evidence type="ECO:0000256" key="5">
    <source>
        <dbReference type="ARBA" id="ARBA00023136"/>
    </source>
</evidence>
<dbReference type="InterPro" id="IPR020846">
    <property type="entry name" value="MFS_dom"/>
</dbReference>
<feature type="transmembrane region" description="Helical" evidence="6">
    <location>
        <begin position="279"/>
        <end position="296"/>
    </location>
</feature>
<dbReference type="PROSITE" id="PS50850">
    <property type="entry name" value="MFS"/>
    <property type="match status" value="1"/>
</dbReference>
<protein>
    <submittedName>
        <fullName evidence="8">Sugar transporter</fullName>
    </submittedName>
</protein>
<dbReference type="PANTHER" id="PTHR43124">
    <property type="entry name" value="PURINE EFFLUX PUMP PBUE"/>
    <property type="match status" value="1"/>
</dbReference>
<keyword evidence="3 6" id="KW-0812">Transmembrane</keyword>
<dbReference type="SUPFAM" id="SSF103473">
    <property type="entry name" value="MFS general substrate transporter"/>
    <property type="match status" value="1"/>
</dbReference>
<proteinExistence type="predicted"/>
<dbReference type="RefSeq" id="WP_205101777.1">
    <property type="nucleotide sequence ID" value="NZ_JACJJC010000002.1"/>
</dbReference>
<feature type="transmembrane region" description="Helical" evidence="6">
    <location>
        <begin position="106"/>
        <end position="127"/>
    </location>
</feature>
<comment type="caution">
    <text evidence="8">The sequence shown here is derived from an EMBL/GenBank/DDBJ whole genome shotgun (WGS) entry which is preliminary data.</text>
</comment>
<keyword evidence="4 6" id="KW-1133">Transmembrane helix</keyword>
<keyword evidence="8" id="KW-0762">Sugar transport</keyword>
<dbReference type="CDD" id="cd17324">
    <property type="entry name" value="MFS_NepI_like"/>
    <property type="match status" value="1"/>
</dbReference>
<sequence length="411" mass="42954">MSAPEPVKYGIRAWLPIVGLAFAAFVFNTSEFLPVGLLPDIAGDLGETVAFTGLVITGYAWVVALMSLPLTIATAKLERRKLLLCLIAVFALAHFVVLWAESFEKLFAARIAVALTHSIFWSIMTPLAARMAPRGKRALGLAAVMGGTIVATVLGVPIGTQLGHMFGWQEAFFIIGIAAALVFALIYFVLPECASNRAGSMKSLPVILKRPALIQLYCLTAVTVLGQYTAYSYISPILQTVGGFGETDVVTTLFVFGIAGILGTVLSSKLVERFPSGSLAVPLIVIAASLFLIVPLCGHFGLLMALVVAWGAAMTAVCMAFQTMLLNAAPDAADIAASLYSGIFNIGIGGGAFIGSGILRVSGYEPIAYTGGAIVAVSAISTIVVWLRTGSAVLKSSVAADEAKTTEAEKA</sequence>
<comment type="subcellular location">
    <subcellularLocation>
        <location evidence="1">Cell membrane</location>
        <topology evidence="1">Multi-pass membrane protein</topology>
    </subcellularLocation>
</comment>
<dbReference type="InterPro" id="IPR036259">
    <property type="entry name" value="MFS_trans_sf"/>
</dbReference>
<evidence type="ECO:0000256" key="6">
    <source>
        <dbReference type="SAM" id="Phobius"/>
    </source>
</evidence>
<feature type="transmembrane region" description="Helical" evidence="6">
    <location>
        <begin position="338"/>
        <end position="361"/>
    </location>
</feature>
<feature type="transmembrane region" description="Helical" evidence="6">
    <location>
        <begin position="249"/>
        <end position="267"/>
    </location>
</feature>
<feature type="transmembrane region" description="Helical" evidence="6">
    <location>
        <begin position="302"/>
        <end position="326"/>
    </location>
</feature>
<name>A0ABS2DPP7_9BURK</name>
<organism evidence="8 9">
    <name type="scientific">Sutterella massiliensis</name>
    <dbReference type="NCBI Taxonomy" id="1816689"/>
    <lineage>
        <taxon>Bacteria</taxon>
        <taxon>Pseudomonadati</taxon>
        <taxon>Pseudomonadota</taxon>
        <taxon>Betaproteobacteria</taxon>
        <taxon>Burkholderiales</taxon>
        <taxon>Sutterellaceae</taxon>
        <taxon>Sutterella</taxon>
    </lineage>
</organism>
<evidence type="ECO:0000259" key="7">
    <source>
        <dbReference type="PROSITE" id="PS50850"/>
    </source>
</evidence>
<keyword evidence="9" id="KW-1185">Reference proteome</keyword>
<evidence type="ECO:0000313" key="9">
    <source>
        <dbReference type="Proteomes" id="UP000715095"/>
    </source>
</evidence>
<gene>
    <name evidence="8" type="ORF">H6A60_02145</name>
</gene>
<dbReference type="Proteomes" id="UP000715095">
    <property type="component" value="Unassembled WGS sequence"/>
</dbReference>
<keyword evidence="2" id="KW-1003">Cell membrane</keyword>
<dbReference type="Gene3D" id="1.20.1250.20">
    <property type="entry name" value="MFS general substrate transporter like domains"/>
    <property type="match status" value="1"/>
</dbReference>